<feature type="region of interest" description="Disordered" evidence="6">
    <location>
        <begin position="1011"/>
        <end position="1044"/>
    </location>
</feature>
<dbReference type="PANTHER" id="PTHR43270">
    <property type="entry name" value="BETA-ALA-HIS DIPEPTIDASE"/>
    <property type="match status" value="1"/>
</dbReference>
<dbReference type="Pfam" id="PF01546">
    <property type="entry name" value="Peptidase_M20"/>
    <property type="match status" value="1"/>
</dbReference>
<dbReference type="AlphaFoldDB" id="A0A1D9Q0G2"/>
<evidence type="ECO:0000256" key="6">
    <source>
        <dbReference type="SAM" id="MobiDB-lite"/>
    </source>
</evidence>
<reference evidence="8" key="1">
    <citation type="journal article" date="2017" name="Genome Biol. Evol.">
        <title>The complete genome sequence of the phytopathogenic fungus Sclerotinia sclerotiorum reveals insights into the genome architecture of broad host range pathogens.</title>
        <authorList>
            <person name="Derbyshire M."/>
            <person name="Denton-Giles M."/>
            <person name="Hegedus D."/>
            <person name="Seifbarghy S."/>
            <person name="Rollins J."/>
            <person name="van Kan J."/>
            <person name="Seidl M.F."/>
            <person name="Faino L."/>
            <person name="Mbengue M."/>
            <person name="Navaud O."/>
            <person name="Raffaele S."/>
            <person name="Hammond-Kosack K."/>
            <person name="Heard S."/>
            <person name="Oliver R."/>
        </authorList>
    </citation>
    <scope>NUCLEOTIDE SEQUENCE [LARGE SCALE GENOMIC DNA]</scope>
    <source>
        <strain evidence="8">ATCC 18683 / 1980 / Ss-1</strain>
    </source>
</reference>
<dbReference type="SMART" id="SM00320">
    <property type="entry name" value="WD40"/>
    <property type="match status" value="5"/>
</dbReference>
<dbReference type="PIRSF" id="PIRSF037237">
    <property type="entry name" value="Peptidase_WD_repeats_DUG2"/>
    <property type="match status" value="1"/>
</dbReference>
<gene>
    <name evidence="7" type="ORF">sscle_04g032010</name>
</gene>
<dbReference type="InterPro" id="IPR001261">
    <property type="entry name" value="ArgE/DapE_CS"/>
</dbReference>
<feature type="compositionally biased region" description="Acidic residues" evidence="6">
    <location>
        <begin position="105"/>
        <end position="116"/>
    </location>
</feature>
<evidence type="ECO:0000256" key="2">
    <source>
        <dbReference type="ARBA" id="ARBA00022670"/>
    </source>
</evidence>
<feature type="repeat" description="WD" evidence="5">
    <location>
        <begin position="381"/>
        <end position="407"/>
    </location>
</feature>
<feature type="compositionally biased region" description="Basic and acidic residues" evidence="6">
    <location>
        <begin position="1024"/>
        <end position="1036"/>
    </location>
</feature>
<dbReference type="InterPro" id="IPR015943">
    <property type="entry name" value="WD40/YVTN_repeat-like_dom_sf"/>
</dbReference>
<dbReference type="InterPro" id="IPR002933">
    <property type="entry name" value="Peptidase_M20"/>
</dbReference>
<dbReference type="VEuPathDB" id="FungiDB:sscle_04g032010"/>
<evidence type="ECO:0000256" key="4">
    <source>
        <dbReference type="ARBA" id="ARBA00022801"/>
    </source>
</evidence>
<dbReference type="Gene3D" id="3.30.70.360">
    <property type="match status" value="1"/>
</dbReference>
<dbReference type="InterPro" id="IPR017149">
    <property type="entry name" value="GSH_degradosome_Dug2"/>
</dbReference>
<feature type="compositionally biased region" description="Polar residues" evidence="6">
    <location>
        <begin position="960"/>
        <end position="990"/>
    </location>
</feature>
<dbReference type="PROSITE" id="PS50082">
    <property type="entry name" value="WD_REPEATS_2"/>
    <property type="match status" value="2"/>
</dbReference>
<feature type="repeat" description="WD" evidence="5">
    <location>
        <begin position="222"/>
        <end position="253"/>
    </location>
</feature>
<keyword evidence="2" id="KW-0645">Protease</keyword>
<dbReference type="Proteomes" id="UP000177798">
    <property type="component" value="Chromosome 4"/>
</dbReference>
<dbReference type="GO" id="GO:0046872">
    <property type="term" value="F:metal ion binding"/>
    <property type="evidence" value="ECO:0007669"/>
    <property type="project" value="UniProtKB-KW"/>
</dbReference>
<dbReference type="Pfam" id="PF00400">
    <property type="entry name" value="WD40"/>
    <property type="match status" value="3"/>
</dbReference>
<dbReference type="InterPro" id="IPR001680">
    <property type="entry name" value="WD40_rpt"/>
</dbReference>
<keyword evidence="3" id="KW-0479">Metal-binding</keyword>
<protein>
    <submittedName>
        <fullName evidence="7">Uncharacterized protein</fullName>
    </submittedName>
</protein>
<dbReference type="PANTHER" id="PTHR43270:SF8">
    <property type="entry name" value="DI- AND TRIPEPTIDASE DUG2-RELATED"/>
    <property type="match status" value="1"/>
</dbReference>
<organism evidence="7 8">
    <name type="scientific">Sclerotinia sclerotiorum (strain ATCC 18683 / 1980 / Ss-1)</name>
    <name type="common">White mold</name>
    <name type="synonym">Whetzelinia sclerotiorum</name>
    <dbReference type="NCBI Taxonomy" id="665079"/>
    <lineage>
        <taxon>Eukaryota</taxon>
        <taxon>Fungi</taxon>
        <taxon>Dikarya</taxon>
        <taxon>Ascomycota</taxon>
        <taxon>Pezizomycotina</taxon>
        <taxon>Leotiomycetes</taxon>
        <taxon>Helotiales</taxon>
        <taxon>Sclerotiniaceae</taxon>
        <taxon>Sclerotinia</taxon>
    </lineage>
</organism>
<accession>A0A1D9Q0G2</accession>
<dbReference type="Gene3D" id="2.130.10.10">
    <property type="entry name" value="YVTN repeat-like/Quinoprotein amine dehydrogenase"/>
    <property type="match status" value="2"/>
</dbReference>
<dbReference type="InterPro" id="IPR036322">
    <property type="entry name" value="WD40_repeat_dom_sf"/>
</dbReference>
<keyword evidence="5" id="KW-0853">WD repeat</keyword>
<dbReference type="OrthoDB" id="7832001at2759"/>
<dbReference type="GO" id="GO:0006751">
    <property type="term" value="P:glutathione catabolic process"/>
    <property type="evidence" value="ECO:0007669"/>
    <property type="project" value="InterPro"/>
</dbReference>
<feature type="region of interest" description="Disordered" evidence="6">
    <location>
        <begin position="300"/>
        <end position="337"/>
    </location>
</feature>
<evidence type="ECO:0000256" key="3">
    <source>
        <dbReference type="ARBA" id="ARBA00022723"/>
    </source>
</evidence>
<dbReference type="GO" id="GO:0008233">
    <property type="term" value="F:peptidase activity"/>
    <property type="evidence" value="ECO:0007669"/>
    <property type="project" value="UniProtKB-KW"/>
</dbReference>
<feature type="region of interest" description="Disordered" evidence="6">
    <location>
        <begin position="82"/>
        <end position="179"/>
    </location>
</feature>
<dbReference type="SUPFAM" id="SSF53187">
    <property type="entry name" value="Zn-dependent exopeptidases"/>
    <property type="match status" value="1"/>
</dbReference>
<name>A0A1D9Q0G2_SCLS1</name>
<dbReference type="SUPFAM" id="SSF50978">
    <property type="entry name" value="WD40 repeat-like"/>
    <property type="match status" value="1"/>
</dbReference>
<evidence type="ECO:0000313" key="7">
    <source>
        <dbReference type="EMBL" id="APA08431.1"/>
    </source>
</evidence>
<dbReference type="GO" id="GO:0006508">
    <property type="term" value="P:proteolysis"/>
    <property type="evidence" value="ECO:0007669"/>
    <property type="project" value="UniProtKB-KW"/>
</dbReference>
<comment type="similarity">
    <text evidence="1">Belongs to the peptidase M20A family.</text>
</comment>
<keyword evidence="4" id="KW-0378">Hydrolase</keyword>
<dbReference type="PROSITE" id="PS00758">
    <property type="entry name" value="ARGE_DAPE_CPG2_1"/>
    <property type="match status" value="1"/>
</dbReference>
<sequence length="1113" mass="124102">MASFVTTSLDAIDTSNGDNEIYEKDIRLGQKQSIEGIPTNRNTNGYRSTNKNYQHSYPVIDLDLERWNWNCCARMNLIVEKDGYGNDRGDDGVRVVGSDYGPAFSDDDGGDGDDSGDGYGDHRGIQQTFDVWEKEEEDDTENHTSTEDEDENVQIDSLSHDPSQRTSSEDDLDPSRPQLLHHLQNDSSILTLAVGSKYIYAGTQDGEIIVWSLASYELVSRIQAHTRSVLSLFLSADGKLLFSSAGDAIVNAWCPTTLVRKYHIYSTYDVGDVFSVAYSPQFETVYLGAQNTSIQWVSLRDSAARPTPNPERHPDKRNHRFFDSVQHGGTSTPRPRQVARAAADQGDVLEIDKAHMKQYAHFGYVYCMLMVRGVCRQVDADEDMLISGGGDGTIKLWKLSNDQDEGIIEIERLGEDDAESVLSLAVDGSFLYSSKLEGVIELWDLDTRQKLRVIRTNKGDVMTLQMGWGYLWSGGSTGHARKYSTVQYGQYKTSNFSQKYQCVKRWKAHEGRILASAVTTFHGQQLYITGANDCSVSIWDITGCDTGTYPKHESLQDDQLIKSLQDFVAFKTISARPDHAEDCRRGATFLRTLFKKHGAVTEMLTTEAHHNPIVYAKFKGNPETAGKRKKILFYGHYDVVPADDKQKKWIIDPFHMKGVNGYLYGRGVSDNKGPIMAALYGVVDLVHEKALDSDITFLIEGEEESGSRGFKDAVRKHKELIGDIDYIILANSYWLDDEVPCLTYGLRGVLHATVRVNSKHPDVHSGVDGSFMMDEPLFDLTAILAKLKGLHNRIQIPGFYDDILPITPAEEARYDDIVSTLLRRNPELGPAENLKQSIMARWREPNLTLHRYKVSGPDGSLVSSHASAAISLRLVPNQEVDDVIKSLSKFLQDAFAKLDTHNHLTISIDNQADAWLGDPENEIFRTLEEAIMEVWGPITNHTRRSSVQGPKHVEKEKENSPTSPINASPSLKPTPATTTSLTGGSDHTSLATAPVDLASLSLDAEDISGERHEKEIEGLGNANDKIDYGKSRERKGLGAKNGTGRGRKPLYIREGGSIPSIRFLEKEFGAPAAHLPCGQASDSAHLDNERIRVNNLYNSRLIFRKVFRELPRK</sequence>
<feature type="region of interest" description="Disordered" evidence="6">
    <location>
        <begin position="941"/>
        <end position="990"/>
    </location>
</feature>
<evidence type="ECO:0000256" key="5">
    <source>
        <dbReference type="PROSITE-ProRule" id="PRU00221"/>
    </source>
</evidence>
<feature type="compositionally biased region" description="Basic and acidic residues" evidence="6">
    <location>
        <begin position="82"/>
        <end position="93"/>
    </location>
</feature>
<evidence type="ECO:0000256" key="1">
    <source>
        <dbReference type="ARBA" id="ARBA00006247"/>
    </source>
</evidence>
<dbReference type="Gene3D" id="3.40.630.10">
    <property type="entry name" value="Zn peptidases"/>
    <property type="match status" value="2"/>
</dbReference>
<proteinExistence type="inferred from homology"/>
<dbReference type="EMBL" id="CP017817">
    <property type="protein sequence ID" value="APA08431.1"/>
    <property type="molecule type" value="Genomic_DNA"/>
</dbReference>
<dbReference type="PROSITE" id="PS50294">
    <property type="entry name" value="WD_REPEATS_REGION"/>
    <property type="match status" value="1"/>
</dbReference>
<dbReference type="InterPro" id="IPR051458">
    <property type="entry name" value="Cyt/Met_Dipeptidase"/>
</dbReference>
<evidence type="ECO:0000313" key="8">
    <source>
        <dbReference type="Proteomes" id="UP000177798"/>
    </source>
</evidence>